<dbReference type="GO" id="GO:0004803">
    <property type="term" value="F:transposase activity"/>
    <property type="evidence" value="ECO:0007669"/>
    <property type="project" value="InterPro"/>
</dbReference>
<organism evidence="7 8">
    <name type="scientific">Gordonibacter urolithinfaciens</name>
    <dbReference type="NCBI Taxonomy" id="1335613"/>
    <lineage>
        <taxon>Bacteria</taxon>
        <taxon>Bacillati</taxon>
        <taxon>Actinomycetota</taxon>
        <taxon>Coriobacteriia</taxon>
        <taxon>Eggerthellales</taxon>
        <taxon>Eggerthellaceae</taxon>
        <taxon>Gordonibacter</taxon>
    </lineage>
</organism>
<dbReference type="EMBL" id="WPOC01000017">
    <property type="protein sequence ID" value="MVN15777.1"/>
    <property type="molecule type" value="Genomic_DNA"/>
</dbReference>
<evidence type="ECO:0000256" key="5">
    <source>
        <dbReference type="ARBA" id="ARBA00023172"/>
    </source>
</evidence>
<evidence type="ECO:0000256" key="3">
    <source>
        <dbReference type="ARBA" id="ARBA00022578"/>
    </source>
</evidence>
<keyword evidence="4" id="KW-0238">DNA-binding</keyword>
<evidence type="ECO:0000256" key="2">
    <source>
        <dbReference type="ARBA" id="ARBA00010961"/>
    </source>
</evidence>
<evidence type="ECO:0000256" key="4">
    <source>
        <dbReference type="ARBA" id="ARBA00023125"/>
    </source>
</evidence>
<evidence type="ECO:0000256" key="1">
    <source>
        <dbReference type="ARBA" id="ARBA00002190"/>
    </source>
</evidence>
<dbReference type="AlphaFoldDB" id="A0A6N8IIW6"/>
<dbReference type="Pfam" id="PF00872">
    <property type="entry name" value="Transposase_mut"/>
    <property type="match status" value="1"/>
</dbReference>
<comment type="caution">
    <text evidence="7">The sequence shown here is derived from an EMBL/GenBank/DDBJ whole genome shotgun (WGS) entry which is preliminary data.</text>
</comment>
<sequence length="139" mass="15644">MRAFTRALQEISVASRMLMHQSVSGTDRQSQRLQGAQPRRLGRRPQGQDAQTPDRAFFPEDVIERYCRVDRALVAATAEMYVLGISSRKIEEVAGALDVSSISKWQVSRLDERLDVEAGDVSPPEIRRREVRLPVAPPT</sequence>
<evidence type="ECO:0000313" key="8">
    <source>
        <dbReference type="Proteomes" id="UP000468327"/>
    </source>
</evidence>
<keyword evidence="3" id="KW-0815">Transposition</keyword>
<proteinExistence type="inferred from homology"/>
<keyword evidence="5" id="KW-0233">DNA recombination</keyword>
<dbReference type="RefSeq" id="WP_087191762.1">
    <property type="nucleotide sequence ID" value="NZ_DBFAKL010000077.1"/>
</dbReference>
<dbReference type="GO" id="GO:0006313">
    <property type="term" value="P:DNA transposition"/>
    <property type="evidence" value="ECO:0007669"/>
    <property type="project" value="InterPro"/>
</dbReference>
<evidence type="ECO:0000313" key="7">
    <source>
        <dbReference type="EMBL" id="MVN15777.1"/>
    </source>
</evidence>
<dbReference type="GO" id="GO:0003677">
    <property type="term" value="F:DNA binding"/>
    <property type="evidence" value="ECO:0007669"/>
    <property type="project" value="UniProtKB-KW"/>
</dbReference>
<reference evidence="7 8" key="1">
    <citation type="submission" date="2019-11" db="EMBL/GenBank/DDBJ databases">
        <title>Whole genome shotgun sequencing (WGS) data from Adlercreutzia equolifaciens ResAG-91, Eggerthella lenta MRI-F36, MRI-F37, MRI-F40, ResAG-49, ResAG-88, ResAG-121, ResAG-145, and Gordonibacter sp. ResAG-5, ResAG-26, ResAG-43, ResAG-50, ResAG-59.</title>
        <authorList>
            <person name="Stoll D.A."/>
            <person name="Danylec N."/>
            <person name="Franz C.M.A.P."/>
            <person name="Huch M."/>
        </authorList>
    </citation>
    <scope>NUCLEOTIDE SEQUENCE [LARGE SCALE GENOMIC DNA]</scope>
    <source>
        <strain evidence="7 8">ResAG-59</strain>
    </source>
</reference>
<keyword evidence="8" id="KW-1185">Reference proteome</keyword>
<evidence type="ECO:0008006" key="9">
    <source>
        <dbReference type="Google" id="ProtNLM"/>
    </source>
</evidence>
<protein>
    <recommendedName>
        <fullName evidence="9">Transposase</fullName>
    </recommendedName>
</protein>
<dbReference type="InterPro" id="IPR001207">
    <property type="entry name" value="Transposase_mutator"/>
</dbReference>
<comment type="similarity">
    <text evidence="2">Belongs to the transposase mutator family.</text>
</comment>
<feature type="compositionally biased region" description="Low complexity" evidence="6">
    <location>
        <begin position="31"/>
        <end position="48"/>
    </location>
</feature>
<accession>A0A6N8IIW6</accession>
<feature type="region of interest" description="Disordered" evidence="6">
    <location>
        <begin position="20"/>
        <end position="56"/>
    </location>
</feature>
<dbReference type="Proteomes" id="UP000468327">
    <property type="component" value="Unassembled WGS sequence"/>
</dbReference>
<evidence type="ECO:0000256" key="6">
    <source>
        <dbReference type="SAM" id="MobiDB-lite"/>
    </source>
</evidence>
<gene>
    <name evidence="7" type="ORF">GO738_10545</name>
</gene>
<comment type="function">
    <text evidence="1">Required for the transposition of the insertion element.</text>
</comment>
<name>A0A6N8IIW6_9ACTN</name>